<name>A0A8B6DW61_MYTGA</name>
<proteinExistence type="predicted"/>
<evidence type="ECO:0000313" key="1">
    <source>
        <dbReference type="EMBL" id="VDI24678.1"/>
    </source>
</evidence>
<protein>
    <recommendedName>
        <fullName evidence="3">Ig-like domain-containing protein</fullName>
    </recommendedName>
</protein>
<dbReference type="SUPFAM" id="SSF48726">
    <property type="entry name" value="Immunoglobulin"/>
    <property type="match status" value="1"/>
</dbReference>
<organism evidence="1 2">
    <name type="scientific">Mytilus galloprovincialis</name>
    <name type="common">Mediterranean mussel</name>
    <dbReference type="NCBI Taxonomy" id="29158"/>
    <lineage>
        <taxon>Eukaryota</taxon>
        <taxon>Metazoa</taxon>
        <taxon>Spiralia</taxon>
        <taxon>Lophotrochozoa</taxon>
        <taxon>Mollusca</taxon>
        <taxon>Bivalvia</taxon>
        <taxon>Autobranchia</taxon>
        <taxon>Pteriomorphia</taxon>
        <taxon>Mytilida</taxon>
        <taxon>Mytiloidea</taxon>
        <taxon>Mytilidae</taxon>
        <taxon>Mytilinae</taxon>
        <taxon>Mytilus</taxon>
    </lineage>
</organism>
<dbReference type="InterPro" id="IPR036179">
    <property type="entry name" value="Ig-like_dom_sf"/>
</dbReference>
<dbReference type="EMBL" id="UYJE01004058">
    <property type="protein sequence ID" value="VDI24678.1"/>
    <property type="molecule type" value="Genomic_DNA"/>
</dbReference>
<sequence>MSAVLKVYSNSKATWDGPNGQSLFVKIADGLEINPSLSNKRKLKIVGNITNGDYNMQINNVSAKEEGIYTCFQINNQKMTVRETSVTLIIQDPPVITIIKNVTNNGLTYELDGIPQNYRYKRWHHLSEFGLLIRLLPNNQTLRSNPTGVNIDTLKLNGKYVCNAEMKMDQLFSQEKFLFYYKPNTGDNVMLETYPEEHYDEIGTMSYNNVVFEPTTDVTQENNDMPGVFRESDILLGVESESSKESSLKRLSGFSQSSDGYENPYQSINSENIEIHPYSSIVSKSWDLFPMLMNSVFLVIFD</sequence>
<dbReference type="InterPro" id="IPR013783">
    <property type="entry name" value="Ig-like_fold"/>
</dbReference>
<evidence type="ECO:0008006" key="3">
    <source>
        <dbReference type="Google" id="ProtNLM"/>
    </source>
</evidence>
<gene>
    <name evidence="1" type="ORF">MGAL_10B091546</name>
</gene>
<accession>A0A8B6DW61</accession>
<dbReference type="OrthoDB" id="6413693at2759"/>
<evidence type="ECO:0000313" key="2">
    <source>
        <dbReference type="Proteomes" id="UP000596742"/>
    </source>
</evidence>
<reference evidence="1" key="1">
    <citation type="submission" date="2018-11" db="EMBL/GenBank/DDBJ databases">
        <authorList>
            <person name="Alioto T."/>
            <person name="Alioto T."/>
        </authorList>
    </citation>
    <scope>NUCLEOTIDE SEQUENCE</scope>
</reference>
<dbReference type="Gene3D" id="2.60.40.10">
    <property type="entry name" value="Immunoglobulins"/>
    <property type="match status" value="1"/>
</dbReference>
<comment type="caution">
    <text evidence="1">The sequence shown here is derived from an EMBL/GenBank/DDBJ whole genome shotgun (WGS) entry which is preliminary data.</text>
</comment>
<keyword evidence="2" id="KW-1185">Reference proteome</keyword>
<dbReference type="Proteomes" id="UP000596742">
    <property type="component" value="Unassembled WGS sequence"/>
</dbReference>
<dbReference type="AlphaFoldDB" id="A0A8B6DW61"/>